<feature type="non-terminal residue" evidence="2">
    <location>
        <position position="1"/>
    </location>
</feature>
<dbReference type="AlphaFoldDB" id="A0A0F9EGK1"/>
<keyword evidence="1" id="KW-0812">Transmembrane</keyword>
<evidence type="ECO:0000313" key="2">
    <source>
        <dbReference type="EMBL" id="KKL28951.1"/>
    </source>
</evidence>
<accession>A0A0F9EGK1</accession>
<sequence length="64" mass="6617">RHGCLFVVAVINAGLTITLSLGGWMAATTRTQASLNASLAELPNVKSVCLHVTSIPQGESCGHL</sequence>
<organism evidence="2">
    <name type="scientific">marine sediment metagenome</name>
    <dbReference type="NCBI Taxonomy" id="412755"/>
    <lineage>
        <taxon>unclassified sequences</taxon>
        <taxon>metagenomes</taxon>
        <taxon>ecological metagenomes</taxon>
    </lineage>
</organism>
<evidence type="ECO:0000256" key="1">
    <source>
        <dbReference type="SAM" id="Phobius"/>
    </source>
</evidence>
<reference evidence="2" key="1">
    <citation type="journal article" date="2015" name="Nature">
        <title>Complex archaea that bridge the gap between prokaryotes and eukaryotes.</title>
        <authorList>
            <person name="Spang A."/>
            <person name="Saw J.H."/>
            <person name="Jorgensen S.L."/>
            <person name="Zaremba-Niedzwiedzka K."/>
            <person name="Martijn J."/>
            <person name="Lind A.E."/>
            <person name="van Eijk R."/>
            <person name="Schleper C."/>
            <person name="Guy L."/>
            <person name="Ettema T.J."/>
        </authorList>
    </citation>
    <scope>NUCLEOTIDE SEQUENCE</scope>
</reference>
<keyword evidence="1" id="KW-1133">Transmembrane helix</keyword>
<keyword evidence="1" id="KW-0472">Membrane</keyword>
<name>A0A0F9EGK1_9ZZZZ</name>
<comment type="caution">
    <text evidence="2">The sequence shown here is derived from an EMBL/GenBank/DDBJ whole genome shotgun (WGS) entry which is preliminary data.</text>
</comment>
<protein>
    <submittedName>
        <fullName evidence="2">Uncharacterized protein</fullName>
    </submittedName>
</protein>
<proteinExistence type="predicted"/>
<feature type="transmembrane region" description="Helical" evidence="1">
    <location>
        <begin position="6"/>
        <end position="27"/>
    </location>
</feature>
<dbReference type="EMBL" id="LAZR01034912">
    <property type="protein sequence ID" value="KKL28951.1"/>
    <property type="molecule type" value="Genomic_DNA"/>
</dbReference>
<gene>
    <name evidence="2" type="ORF">LCGC14_2370040</name>
</gene>